<organism evidence="8 9">
    <name type="scientific">Rhamnusium bicolor</name>
    <dbReference type="NCBI Taxonomy" id="1586634"/>
    <lineage>
        <taxon>Eukaryota</taxon>
        <taxon>Metazoa</taxon>
        <taxon>Ecdysozoa</taxon>
        <taxon>Arthropoda</taxon>
        <taxon>Hexapoda</taxon>
        <taxon>Insecta</taxon>
        <taxon>Pterygota</taxon>
        <taxon>Neoptera</taxon>
        <taxon>Endopterygota</taxon>
        <taxon>Coleoptera</taxon>
        <taxon>Polyphaga</taxon>
        <taxon>Cucujiformia</taxon>
        <taxon>Chrysomeloidea</taxon>
        <taxon>Cerambycidae</taxon>
        <taxon>Lepturinae</taxon>
        <taxon>Rhagiini</taxon>
        <taxon>Rhamnusium</taxon>
    </lineage>
</organism>
<name>A0AAV8ZL64_9CUCU</name>
<dbReference type="InterPro" id="IPR002048">
    <property type="entry name" value="EF_hand_dom"/>
</dbReference>
<dbReference type="PANTHER" id="PTHR18905">
    <property type="entry name" value="NINEIN"/>
    <property type="match status" value="1"/>
</dbReference>
<dbReference type="Proteomes" id="UP001162156">
    <property type="component" value="Unassembled WGS sequence"/>
</dbReference>
<keyword evidence="2" id="KW-0963">Cytoplasm</keyword>
<feature type="domain" description="EF-hand" evidence="7">
    <location>
        <begin position="9"/>
        <end position="44"/>
    </location>
</feature>
<dbReference type="PROSITE" id="PS50222">
    <property type="entry name" value="EF_HAND_2"/>
    <property type="match status" value="2"/>
</dbReference>
<comment type="subcellular location">
    <subcellularLocation>
        <location evidence="1">Cytoplasm</location>
        <location evidence="1">Cytoskeleton</location>
        <location evidence="1">Microtubule organizing center</location>
        <location evidence="1">Centrosome</location>
    </subcellularLocation>
</comment>
<dbReference type="GO" id="GO:0034454">
    <property type="term" value="P:microtubule anchoring at centrosome"/>
    <property type="evidence" value="ECO:0007669"/>
    <property type="project" value="TreeGrafter"/>
</dbReference>
<dbReference type="SUPFAM" id="SSF47473">
    <property type="entry name" value="EF-hand"/>
    <property type="match status" value="1"/>
</dbReference>
<sequence length="604" mass="68605">MMDQFALDPYEQQLLKVFDSHDRESCGSLDRDSLTQLCQTLQLEEQGAELIKCLLKDKQARATFTEFKDALLALLGNMQNNKNVKNEEIIKESEKTSPEREVSRSFLNKSPNNTSVQRSNSQTEVSSKKRKTNYKLKRCTSLPGNNDLTFDNSLDNTLVTSHTLSCEPELVCTEEMLREAWKKLGVGEDGYLNRTELILVCDAIGLHKLADGVIRQLSDKLTLNYDHKISFQELLEALQQDETWFEVLNQTPPNNDSVIHRSSDNLFPDSRTFQFITLGPDGNGIISTDVLIEMWESVGIHSPKELIHELGFSSRRINIVELAVVLEKQIKGINEATRSEFQSPHITLLQANLTLYQSEIKCLKSVLEQMHAEREKLKCDVVEANNRATLLAQEVDDNHSRMEQNTLNQVKLLEQRHSDILRDVTAQYSKDKEQLSVINQSLENRISNLEQETAKLKSDLLIAQKYSINVEKENQVLSGKINELEKDKEVLSEQIGLLEGEKQKYSEIEREESEILLAKLTALQLENSQLKDKNDEMVSEIENLSSQVASMRTKVFSTPTPSFNTLDQSMEENISIICEGVGVGGKRRSDYSPSKDTNLFSISK</sequence>
<evidence type="ECO:0000256" key="4">
    <source>
        <dbReference type="ARBA" id="ARBA00023212"/>
    </source>
</evidence>
<dbReference type="AlphaFoldDB" id="A0AAV8ZL64"/>
<evidence type="ECO:0000256" key="2">
    <source>
        <dbReference type="ARBA" id="ARBA00022490"/>
    </source>
</evidence>
<dbReference type="Gene3D" id="1.10.238.10">
    <property type="entry name" value="EF-hand"/>
    <property type="match status" value="2"/>
</dbReference>
<dbReference type="EMBL" id="JANEYF010001344">
    <property type="protein sequence ID" value="KAJ8964526.1"/>
    <property type="molecule type" value="Genomic_DNA"/>
</dbReference>
<accession>A0AAV8ZL64</accession>
<reference evidence="8" key="1">
    <citation type="journal article" date="2023" name="Insect Mol. Biol.">
        <title>Genome sequencing provides insights into the evolution of gene families encoding plant cell wall-degrading enzymes in longhorned beetles.</title>
        <authorList>
            <person name="Shin N.R."/>
            <person name="Okamura Y."/>
            <person name="Kirsch R."/>
            <person name="Pauchet Y."/>
        </authorList>
    </citation>
    <scope>NUCLEOTIDE SEQUENCE</scope>
    <source>
        <strain evidence="8">RBIC_L_NR</strain>
    </source>
</reference>
<feature type="coiled-coil region" evidence="5">
    <location>
        <begin position="360"/>
        <end position="394"/>
    </location>
</feature>
<feature type="coiled-coil region" evidence="5">
    <location>
        <begin position="432"/>
        <end position="554"/>
    </location>
</feature>
<evidence type="ECO:0000256" key="1">
    <source>
        <dbReference type="ARBA" id="ARBA00004300"/>
    </source>
</evidence>
<dbReference type="PANTHER" id="PTHR18905:SF13">
    <property type="entry name" value="NON-CENTROSOMAL MICROTUBULE ARRAY"/>
    <property type="match status" value="1"/>
</dbReference>
<protein>
    <recommendedName>
        <fullName evidence="7">EF-hand domain-containing protein</fullName>
    </recommendedName>
</protein>
<keyword evidence="9" id="KW-1185">Reference proteome</keyword>
<dbReference type="GO" id="GO:0005813">
    <property type="term" value="C:centrosome"/>
    <property type="evidence" value="ECO:0007669"/>
    <property type="project" value="UniProtKB-SubCell"/>
</dbReference>
<evidence type="ECO:0000256" key="6">
    <source>
        <dbReference type="SAM" id="MobiDB-lite"/>
    </source>
</evidence>
<evidence type="ECO:0000313" key="8">
    <source>
        <dbReference type="EMBL" id="KAJ8964526.1"/>
    </source>
</evidence>
<evidence type="ECO:0000256" key="3">
    <source>
        <dbReference type="ARBA" id="ARBA00022553"/>
    </source>
</evidence>
<gene>
    <name evidence="8" type="ORF">NQ314_004821</name>
</gene>
<dbReference type="GO" id="GO:0005509">
    <property type="term" value="F:calcium ion binding"/>
    <property type="evidence" value="ECO:0007669"/>
    <property type="project" value="InterPro"/>
</dbReference>
<feature type="compositionally biased region" description="Basic and acidic residues" evidence="6">
    <location>
        <begin position="86"/>
        <end position="103"/>
    </location>
</feature>
<evidence type="ECO:0000256" key="5">
    <source>
        <dbReference type="SAM" id="Coils"/>
    </source>
</evidence>
<evidence type="ECO:0000313" key="9">
    <source>
        <dbReference type="Proteomes" id="UP001162156"/>
    </source>
</evidence>
<dbReference type="InterPro" id="IPR011992">
    <property type="entry name" value="EF-hand-dom_pair"/>
</dbReference>
<evidence type="ECO:0000259" key="7">
    <source>
        <dbReference type="PROSITE" id="PS50222"/>
    </source>
</evidence>
<keyword evidence="5" id="KW-0175">Coiled coil</keyword>
<feature type="domain" description="EF-hand" evidence="7">
    <location>
        <begin position="172"/>
        <end position="207"/>
    </location>
</feature>
<feature type="compositionally biased region" description="Polar residues" evidence="6">
    <location>
        <begin position="105"/>
        <end position="125"/>
    </location>
</feature>
<comment type="caution">
    <text evidence="8">The sequence shown here is derived from an EMBL/GenBank/DDBJ whole genome shotgun (WGS) entry which is preliminary data.</text>
</comment>
<keyword evidence="3" id="KW-0597">Phosphoprotein</keyword>
<proteinExistence type="predicted"/>
<keyword evidence="4" id="KW-0206">Cytoskeleton</keyword>
<feature type="region of interest" description="Disordered" evidence="6">
    <location>
        <begin position="86"/>
        <end position="131"/>
    </location>
</feature>